<dbReference type="EMBL" id="ML769806">
    <property type="protein sequence ID" value="KAE9387359.1"/>
    <property type="molecule type" value="Genomic_DNA"/>
</dbReference>
<protein>
    <submittedName>
        <fullName evidence="2">Uncharacterized protein</fullName>
    </submittedName>
</protein>
<proteinExistence type="predicted"/>
<dbReference type="Proteomes" id="UP000799118">
    <property type="component" value="Unassembled WGS sequence"/>
</dbReference>
<keyword evidence="3" id="KW-1185">Reference proteome</keyword>
<evidence type="ECO:0000313" key="3">
    <source>
        <dbReference type="Proteomes" id="UP000799118"/>
    </source>
</evidence>
<reference evidence="2" key="1">
    <citation type="journal article" date="2019" name="Environ. Microbiol.">
        <title>Fungal ecological strategies reflected in gene transcription - a case study of two litter decomposers.</title>
        <authorList>
            <person name="Barbi F."/>
            <person name="Kohler A."/>
            <person name="Barry K."/>
            <person name="Baskaran P."/>
            <person name="Daum C."/>
            <person name="Fauchery L."/>
            <person name="Ihrmark K."/>
            <person name="Kuo A."/>
            <person name="LaButti K."/>
            <person name="Lipzen A."/>
            <person name="Morin E."/>
            <person name="Grigoriev I.V."/>
            <person name="Henrissat B."/>
            <person name="Lindahl B."/>
            <person name="Martin F."/>
        </authorList>
    </citation>
    <scope>NUCLEOTIDE SEQUENCE</scope>
    <source>
        <strain evidence="2">JB14</strain>
    </source>
</reference>
<sequence length="178" mass="19000">MDSLVLAATCQRKLQYVGKFLDWADTKGLGPHNVLPPSKAVLCNYAASFASRLAGSTVRAKISAIKVEERAPVKEDHLCVLHEGLDLSGKCGKDHAIAAAAKALFAGQMQSGELLSTSPNPDNYNPSELPAYRQTQSLSAKDKDIPDEREESGAGGPARSNLPNSRTPRPYQGQLAEA</sequence>
<organism evidence="2 3">
    <name type="scientific">Gymnopus androsaceus JB14</name>
    <dbReference type="NCBI Taxonomy" id="1447944"/>
    <lineage>
        <taxon>Eukaryota</taxon>
        <taxon>Fungi</taxon>
        <taxon>Dikarya</taxon>
        <taxon>Basidiomycota</taxon>
        <taxon>Agaricomycotina</taxon>
        <taxon>Agaricomycetes</taxon>
        <taxon>Agaricomycetidae</taxon>
        <taxon>Agaricales</taxon>
        <taxon>Marasmiineae</taxon>
        <taxon>Omphalotaceae</taxon>
        <taxon>Gymnopus</taxon>
    </lineage>
</organism>
<dbReference type="OrthoDB" id="3254696at2759"/>
<feature type="compositionally biased region" description="Polar residues" evidence="1">
    <location>
        <begin position="113"/>
        <end position="126"/>
    </location>
</feature>
<dbReference type="AlphaFoldDB" id="A0A6A4GNL5"/>
<gene>
    <name evidence="2" type="ORF">BT96DRAFT_948434</name>
</gene>
<feature type="region of interest" description="Disordered" evidence="1">
    <location>
        <begin position="113"/>
        <end position="178"/>
    </location>
</feature>
<evidence type="ECO:0000256" key="1">
    <source>
        <dbReference type="SAM" id="MobiDB-lite"/>
    </source>
</evidence>
<accession>A0A6A4GNL5</accession>
<name>A0A6A4GNL5_9AGAR</name>
<evidence type="ECO:0000313" key="2">
    <source>
        <dbReference type="EMBL" id="KAE9387359.1"/>
    </source>
</evidence>